<dbReference type="PROSITE" id="PS50045">
    <property type="entry name" value="SIGMA54_INTERACT_4"/>
    <property type="match status" value="1"/>
</dbReference>
<dbReference type="InterPro" id="IPR003593">
    <property type="entry name" value="AAA+_ATPase"/>
</dbReference>
<keyword evidence="1" id="KW-0547">Nucleotide-binding</keyword>
<evidence type="ECO:0000256" key="3">
    <source>
        <dbReference type="ARBA" id="ARBA00022840"/>
    </source>
</evidence>
<evidence type="ECO:0000256" key="5">
    <source>
        <dbReference type="ARBA" id="ARBA00023125"/>
    </source>
</evidence>
<dbReference type="InterPro" id="IPR009057">
    <property type="entry name" value="Homeodomain-like_sf"/>
</dbReference>
<evidence type="ECO:0000256" key="8">
    <source>
        <dbReference type="SAM" id="Coils"/>
    </source>
</evidence>
<proteinExistence type="predicted"/>
<dbReference type="Gene3D" id="1.10.8.60">
    <property type="match status" value="1"/>
</dbReference>
<dbReference type="PROSITE" id="PS00688">
    <property type="entry name" value="SIGMA54_INTERACT_3"/>
    <property type="match status" value="1"/>
</dbReference>
<evidence type="ECO:0000256" key="6">
    <source>
        <dbReference type="ARBA" id="ARBA00023163"/>
    </source>
</evidence>
<evidence type="ECO:0000313" key="13">
    <source>
        <dbReference type="Proteomes" id="UP000184171"/>
    </source>
</evidence>
<dbReference type="InterPro" id="IPR000700">
    <property type="entry name" value="PAS-assoc_C"/>
</dbReference>
<dbReference type="SMART" id="SM00382">
    <property type="entry name" value="AAA"/>
    <property type="match status" value="1"/>
</dbReference>
<evidence type="ECO:0000256" key="4">
    <source>
        <dbReference type="ARBA" id="ARBA00023015"/>
    </source>
</evidence>
<dbReference type="Pfam" id="PF08448">
    <property type="entry name" value="PAS_4"/>
    <property type="match status" value="1"/>
</dbReference>
<dbReference type="SUPFAM" id="SSF46689">
    <property type="entry name" value="Homeodomain-like"/>
    <property type="match status" value="1"/>
</dbReference>
<sequence>MNHTLSIDALLDATARAIFTVNAAGLIIHASHLARQSLHIEPGENLLEQLPDFWPQVKKTLSGQSPQQALPLHMRQDEYFVDINPLLVDGDIIGVACTLVDSQQLERMTSKLPSFQTLSRELDTIIDSSSDGLFVCDADANVIRVNPASERIHKISARELIGRNMRELVESGFIDRSAALETSLTKKPVSQLQNKDGRKLISISTPVFDEMGELIRIVVSERDITEIDTLQRELEDKEALNDQFRDQMLAMQHAELDAKQIIARSPEMIRALQQAVRVAGADSSVLVLGESGVGKGLIADLIHKNSRRADNPLIKINCGAIPESLIEAELFGYEKGAFTGAQANGKPGHFELADGGTLFLDEIAELPLPSQVKLLRFLEDGRITRLGGTSSKNVDVRVLAATHRDLEQMVKEGRFRLDLYYRLNVIPIQVPAVRERRDCVVPLIRHYIELFSEQVGSKKRLTRAALDTLANYPFPGNVRELMNICERLVVMSETESIDISDLPAQIVERAERLNVNSVEWQEGMSLQDALDRVEKSILEKAQKRFGNQTEIAKALGVNQSTIARKLKRHQLN</sequence>
<organism evidence="12 13">
    <name type="scientific">Malonomonas rubra DSM 5091</name>
    <dbReference type="NCBI Taxonomy" id="1122189"/>
    <lineage>
        <taxon>Bacteria</taxon>
        <taxon>Pseudomonadati</taxon>
        <taxon>Thermodesulfobacteriota</taxon>
        <taxon>Desulfuromonadia</taxon>
        <taxon>Desulfuromonadales</taxon>
        <taxon>Geopsychrobacteraceae</taxon>
        <taxon>Malonomonas</taxon>
    </lineage>
</organism>
<evidence type="ECO:0000259" key="9">
    <source>
        <dbReference type="PROSITE" id="PS50045"/>
    </source>
</evidence>
<name>A0A1M6I6B4_MALRU</name>
<dbReference type="InterPro" id="IPR025944">
    <property type="entry name" value="Sigma_54_int_dom_CS"/>
</dbReference>
<dbReference type="FunFam" id="3.40.50.300:FF:000006">
    <property type="entry name" value="DNA-binding transcriptional regulator NtrC"/>
    <property type="match status" value="1"/>
</dbReference>
<dbReference type="InterPro" id="IPR058031">
    <property type="entry name" value="AAA_lid_NorR"/>
</dbReference>
<dbReference type="InterPro" id="IPR035965">
    <property type="entry name" value="PAS-like_dom_sf"/>
</dbReference>
<dbReference type="InterPro" id="IPR013656">
    <property type="entry name" value="PAS_4"/>
</dbReference>
<dbReference type="Gene3D" id="3.30.450.20">
    <property type="entry name" value="PAS domain"/>
    <property type="match status" value="2"/>
</dbReference>
<gene>
    <name evidence="12" type="ORF">SAMN02745165_02030</name>
</gene>
<evidence type="ECO:0000256" key="2">
    <source>
        <dbReference type="ARBA" id="ARBA00022797"/>
    </source>
</evidence>
<evidence type="ECO:0000256" key="7">
    <source>
        <dbReference type="ARBA" id="ARBA00029500"/>
    </source>
</evidence>
<dbReference type="SUPFAM" id="SSF55785">
    <property type="entry name" value="PYP-like sensor domain (PAS domain)"/>
    <property type="match status" value="1"/>
</dbReference>
<feature type="domain" description="PAC" evidence="11">
    <location>
        <begin position="186"/>
        <end position="236"/>
    </location>
</feature>
<keyword evidence="13" id="KW-1185">Reference proteome</keyword>
<keyword evidence="8" id="KW-0175">Coiled coil</keyword>
<dbReference type="EMBL" id="FQZT01000006">
    <property type="protein sequence ID" value="SHJ29977.1"/>
    <property type="molecule type" value="Genomic_DNA"/>
</dbReference>
<dbReference type="PANTHER" id="PTHR32071">
    <property type="entry name" value="TRANSCRIPTIONAL REGULATORY PROTEIN"/>
    <property type="match status" value="1"/>
</dbReference>
<protein>
    <recommendedName>
        <fullName evidence="7">HTH-type transcriptional regulatory protein TyrR</fullName>
    </recommendedName>
</protein>
<dbReference type="PROSITE" id="PS00675">
    <property type="entry name" value="SIGMA54_INTERACT_1"/>
    <property type="match status" value="1"/>
</dbReference>
<keyword evidence="4" id="KW-0805">Transcription regulation</keyword>
<reference evidence="12 13" key="1">
    <citation type="submission" date="2016-11" db="EMBL/GenBank/DDBJ databases">
        <authorList>
            <person name="Jaros S."/>
            <person name="Januszkiewicz K."/>
            <person name="Wedrychowicz H."/>
        </authorList>
    </citation>
    <scope>NUCLEOTIDE SEQUENCE [LARGE SCALE GENOMIC DNA]</scope>
    <source>
        <strain evidence="12 13">DSM 5091</strain>
    </source>
</reference>
<keyword evidence="3" id="KW-0067">ATP-binding</keyword>
<dbReference type="RefSeq" id="WP_084091976.1">
    <property type="nucleotide sequence ID" value="NZ_FQZT01000006.1"/>
</dbReference>
<dbReference type="AlphaFoldDB" id="A0A1M6I6B4"/>
<dbReference type="Pfam" id="PF18024">
    <property type="entry name" value="HTH_50"/>
    <property type="match status" value="1"/>
</dbReference>
<dbReference type="OrthoDB" id="9814761at2"/>
<dbReference type="GO" id="GO:0006355">
    <property type="term" value="P:regulation of DNA-templated transcription"/>
    <property type="evidence" value="ECO:0007669"/>
    <property type="project" value="InterPro"/>
</dbReference>
<keyword evidence="2" id="KW-0058">Aromatic hydrocarbons catabolism</keyword>
<dbReference type="STRING" id="1122189.SAMN02745165_02030"/>
<dbReference type="InterPro" id="IPR025662">
    <property type="entry name" value="Sigma_54_int_dom_ATP-bd_1"/>
</dbReference>
<dbReference type="InterPro" id="IPR025943">
    <property type="entry name" value="Sigma_54_int_dom_ATP-bd_2"/>
</dbReference>
<dbReference type="CDD" id="cd00009">
    <property type="entry name" value="AAA"/>
    <property type="match status" value="1"/>
</dbReference>
<dbReference type="GO" id="GO:0005524">
    <property type="term" value="F:ATP binding"/>
    <property type="evidence" value="ECO:0007669"/>
    <property type="project" value="UniProtKB-KW"/>
</dbReference>
<evidence type="ECO:0000259" key="10">
    <source>
        <dbReference type="PROSITE" id="PS50112"/>
    </source>
</evidence>
<feature type="coiled-coil region" evidence="8">
    <location>
        <begin position="220"/>
        <end position="247"/>
    </location>
</feature>
<dbReference type="Proteomes" id="UP000184171">
    <property type="component" value="Unassembled WGS sequence"/>
</dbReference>
<dbReference type="PROSITE" id="PS50112">
    <property type="entry name" value="PAS"/>
    <property type="match status" value="1"/>
</dbReference>
<dbReference type="NCBIfam" id="TIGR00229">
    <property type="entry name" value="sensory_box"/>
    <property type="match status" value="1"/>
</dbReference>
<dbReference type="Pfam" id="PF00158">
    <property type="entry name" value="Sigma54_activat"/>
    <property type="match status" value="1"/>
</dbReference>
<evidence type="ECO:0000259" key="11">
    <source>
        <dbReference type="PROSITE" id="PS50113"/>
    </source>
</evidence>
<accession>A0A1M6I6B4</accession>
<dbReference type="InterPro" id="IPR030828">
    <property type="entry name" value="HTH_TyrR"/>
</dbReference>
<dbReference type="GO" id="GO:0003677">
    <property type="term" value="F:DNA binding"/>
    <property type="evidence" value="ECO:0007669"/>
    <property type="project" value="UniProtKB-KW"/>
</dbReference>
<dbReference type="InterPro" id="IPR002078">
    <property type="entry name" value="Sigma_54_int"/>
</dbReference>
<dbReference type="Pfam" id="PF25601">
    <property type="entry name" value="AAA_lid_14"/>
    <property type="match status" value="1"/>
</dbReference>
<dbReference type="Gene3D" id="3.40.50.300">
    <property type="entry name" value="P-loop containing nucleotide triphosphate hydrolases"/>
    <property type="match status" value="1"/>
</dbReference>
<dbReference type="SUPFAM" id="SSF52540">
    <property type="entry name" value="P-loop containing nucleoside triphosphate hydrolases"/>
    <property type="match status" value="1"/>
</dbReference>
<dbReference type="InterPro" id="IPR000014">
    <property type="entry name" value="PAS"/>
</dbReference>
<feature type="domain" description="Sigma-54 factor interaction" evidence="9">
    <location>
        <begin position="261"/>
        <end position="490"/>
    </location>
</feature>
<evidence type="ECO:0000313" key="12">
    <source>
        <dbReference type="EMBL" id="SHJ29977.1"/>
    </source>
</evidence>
<dbReference type="CDD" id="cd00130">
    <property type="entry name" value="PAS"/>
    <property type="match status" value="1"/>
</dbReference>
<dbReference type="PROSITE" id="PS00676">
    <property type="entry name" value="SIGMA54_INTERACT_2"/>
    <property type="match status" value="1"/>
</dbReference>
<dbReference type="Gene3D" id="1.10.10.60">
    <property type="entry name" value="Homeodomain-like"/>
    <property type="match status" value="1"/>
</dbReference>
<keyword evidence="6" id="KW-0804">Transcription</keyword>
<keyword evidence="5" id="KW-0238">DNA-binding</keyword>
<dbReference type="SMART" id="SM00091">
    <property type="entry name" value="PAS"/>
    <property type="match status" value="2"/>
</dbReference>
<feature type="domain" description="PAS" evidence="10">
    <location>
        <begin position="118"/>
        <end position="169"/>
    </location>
</feature>
<dbReference type="PANTHER" id="PTHR32071:SF57">
    <property type="entry name" value="C4-DICARBOXYLATE TRANSPORT TRANSCRIPTIONAL REGULATORY PROTEIN DCTD"/>
    <property type="match status" value="1"/>
</dbReference>
<evidence type="ECO:0000256" key="1">
    <source>
        <dbReference type="ARBA" id="ARBA00022741"/>
    </source>
</evidence>
<dbReference type="PROSITE" id="PS50113">
    <property type="entry name" value="PAC"/>
    <property type="match status" value="1"/>
</dbReference>
<dbReference type="InterPro" id="IPR027417">
    <property type="entry name" value="P-loop_NTPase"/>
</dbReference>